<accession>A0A502FG21</accession>
<dbReference type="AlphaFoldDB" id="A0A502FG21"/>
<dbReference type="Proteomes" id="UP000319931">
    <property type="component" value="Unassembled WGS sequence"/>
</dbReference>
<proteinExistence type="predicted"/>
<reference evidence="1 2" key="1">
    <citation type="journal article" date="2019" name="Environ. Microbiol.">
        <title>Species interactions and distinct microbial communities in high Arctic permafrost affected cryosols are associated with the CH4 and CO2 gas fluxes.</title>
        <authorList>
            <person name="Altshuler I."/>
            <person name="Hamel J."/>
            <person name="Turney S."/>
            <person name="Magnuson E."/>
            <person name="Levesque R."/>
            <person name="Greer C."/>
            <person name="Whyte L.G."/>
        </authorList>
    </citation>
    <scope>NUCLEOTIDE SEQUENCE [LARGE SCALE GENOMIC DNA]</scope>
    <source>
        <strain evidence="1 2">E6.1</strain>
    </source>
</reference>
<name>A0A502FG21_9SPHN</name>
<protein>
    <submittedName>
        <fullName evidence="1">Uncharacterized protein</fullName>
    </submittedName>
</protein>
<comment type="caution">
    <text evidence="1">The sequence shown here is derived from an EMBL/GenBank/DDBJ whole genome shotgun (WGS) entry which is preliminary data.</text>
</comment>
<evidence type="ECO:0000313" key="1">
    <source>
        <dbReference type="EMBL" id="TPG48289.1"/>
    </source>
</evidence>
<sequence length="142" mass="15412">MIPRACPGGAGYAMFCCGSPAARARCERRRGHWRILTTIAHASLIQINDKPLMPLSIHAAHLQHQIDTHLELADLAPCDAIRAMHEDLEKLYRARLVALVLAQRLEQARATRSPGVTRASPLSAIAARSIGVAVPQDVTQPA</sequence>
<keyword evidence="2" id="KW-1185">Reference proteome</keyword>
<gene>
    <name evidence="1" type="ORF">EAH76_20960</name>
</gene>
<organism evidence="1 2">
    <name type="scientific">Sphingomonas glacialis</name>
    <dbReference type="NCBI Taxonomy" id="658225"/>
    <lineage>
        <taxon>Bacteria</taxon>
        <taxon>Pseudomonadati</taxon>
        <taxon>Pseudomonadota</taxon>
        <taxon>Alphaproteobacteria</taxon>
        <taxon>Sphingomonadales</taxon>
        <taxon>Sphingomonadaceae</taxon>
        <taxon>Sphingomonas</taxon>
    </lineage>
</organism>
<evidence type="ECO:0000313" key="2">
    <source>
        <dbReference type="Proteomes" id="UP000319931"/>
    </source>
</evidence>
<dbReference type="EMBL" id="RCZC01000009">
    <property type="protein sequence ID" value="TPG48289.1"/>
    <property type="molecule type" value="Genomic_DNA"/>
</dbReference>